<feature type="transmembrane region" description="Helical" evidence="3">
    <location>
        <begin position="39"/>
        <end position="59"/>
    </location>
</feature>
<keyword evidence="3" id="KW-0472">Membrane</keyword>
<keyword evidence="3" id="KW-1133">Transmembrane helix</keyword>
<dbReference type="CDD" id="cd17352">
    <property type="entry name" value="MFS_MCT_SLC16"/>
    <property type="match status" value="1"/>
</dbReference>
<evidence type="ECO:0000313" key="6">
    <source>
        <dbReference type="Proteomes" id="UP000314982"/>
    </source>
</evidence>
<feature type="region of interest" description="Disordered" evidence="2">
    <location>
        <begin position="487"/>
        <end position="510"/>
    </location>
</feature>
<feature type="domain" description="Major facilitator superfamily (MFS) profile" evidence="4">
    <location>
        <begin position="39"/>
        <end position="430"/>
    </location>
</feature>
<evidence type="ECO:0000256" key="1">
    <source>
        <dbReference type="ARBA" id="ARBA00004141"/>
    </source>
</evidence>
<dbReference type="InterPro" id="IPR020846">
    <property type="entry name" value="MFS_dom"/>
</dbReference>
<dbReference type="GO" id="GO:0016020">
    <property type="term" value="C:membrane"/>
    <property type="evidence" value="ECO:0007669"/>
    <property type="project" value="UniProtKB-SubCell"/>
</dbReference>
<feature type="transmembrane region" description="Helical" evidence="3">
    <location>
        <begin position="284"/>
        <end position="305"/>
    </location>
</feature>
<feature type="transmembrane region" description="Helical" evidence="3">
    <location>
        <begin position="343"/>
        <end position="364"/>
    </location>
</feature>
<dbReference type="SUPFAM" id="SSF103473">
    <property type="entry name" value="MFS general substrate transporter"/>
    <property type="match status" value="1"/>
</dbReference>
<evidence type="ECO:0000313" key="5">
    <source>
        <dbReference type="Ensembl" id="ENSHHUP00000007872.1"/>
    </source>
</evidence>
<dbReference type="Gene3D" id="1.20.1250.20">
    <property type="entry name" value="MFS general substrate transporter like domains"/>
    <property type="match status" value="2"/>
</dbReference>
<proteinExistence type="predicted"/>
<comment type="subcellular location">
    <subcellularLocation>
        <location evidence="1">Membrane</location>
        <topology evidence="1">Multi-pass membrane protein</topology>
    </subcellularLocation>
</comment>
<dbReference type="GO" id="GO:0008028">
    <property type="term" value="F:monocarboxylic acid transmembrane transporter activity"/>
    <property type="evidence" value="ECO:0007669"/>
    <property type="project" value="TreeGrafter"/>
</dbReference>
<feature type="transmembrane region" description="Helical" evidence="3">
    <location>
        <begin position="133"/>
        <end position="154"/>
    </location>
</feature>
<dbReference type="PANTHER" id="PTHR11360">
    <property type="entry name" value="MONOCARBOXYLATE TRANSPORTER"/>
    <property type="match status" value="1"/>
</dbReference>
<dbReference type="Proteomes" id="UP000314982">
    <property type="component" value="Unassembled WGS sequence"/>
</dbReference>
<feature type="transmembrane region" description="Helical" evidence="3">
    <location>
        <begin position="252"/>
        <end position="272"/>
    </location>
</feature>
<dbReference type="PANTHER" id="PTHR11360:SF284">
    <property type="entry name" value="EG:103B4.3 PROTEIN-RELATED"/>
    <property type="match status" value="1"/>
</dbReference>
<keyword evidence="3" id="KW-0812">Transmembrane</keyword>
<dbReference type="InterPro" id="IPR036259">
    <property type="entry name" value="MFS_trans_sf"/>
</dbReference>
<feature type="transmembrane region" description="Helical" evidence="3">
    <location>
        <begin position="317"/>
        <end position="337"/>
    </location>
</feature>
<feature type="transmembrane region" description="Helical" evidence="3">
    <location>
        <begin position="376"/>
        <end position="395"/>
    </location>
</feature>
<dbReference type="Ensembl" id="ENSHHUT00000008108.1">
    <property type="protein sequence ID" value="ENSHHUP00000007872.1"/>
    <property type="gene ID" value="ENSHHUG00000004849.1"/>
</dbReference>
<reference evidence="5" key="2">
    <citation type="submission" date="2025-08" db="UniProtKB">
        <authorList>
            <consortium name="Ensembl"/>
        </authorList>
    </citation>
    <scope>IDENTIFICATION</scope>
</reference>
<protein>
    <recommendedName>
        <fullName evidence="4">Major facilitator superfamily (MFS) profile domain-containing protein</fullName>
    </recommendedName>
</protein>
<dbReference type="InterPro" id="IPR011701">
    <property type="entry name" value="MFS"/>
</dbReference>
<dbReference type="PROSITE" id="PS50850">
    <property type="entry name" value="MFS"/>
    <property type="match status" value="1"/>
</dbReference>
<reference evidence="5" key="3">
    <citation type="submission" date="2025-09" db="UniProtKB">
        <authorList>
            <consortium name="Ensembl"/>
        </authorList>
    </citation>
    <scope>IDENTIFICATION</scope>
</reference>
<accession>A0A4W5JW10</accession>
<feature type="transmembrane region" description="Helical" evidence="3">
    <location>
        <begin position="201"/>
        <end position="219"/>
    </location>
</feature>
<evidence type="ECO:0000259" key="4">
    <source>
        <dbReference type="PROSITE" id="PS50850"/>
    </source>
</evidence>
<evidence type="ECO:0000256" key="2">
    <source>
        <dbReference type="SAM" id="MobiDB-lite"/>
    </source>
</evidence>
<keyword evidence="6" id="KW-1185">Reference proteome</keyword>
<evidence type="ECO:0000256" key="3">
    <source>
        <dbReference type="SAM" id="Phobius"/>
    </source>
</evidence>
<feature type="transmembrane region" description="Helical" evidence="3">
    <location>
        <begin position="407"/>
        <end position="429"/>
    </location>
</feature>
<dbReference type="STRING" id="62062.ENSHHUP00000007872"/>
<reference evidence="6" key="1">
    <citation type="submission" date="2018-06" db="EMBL/GenBank/DDBJ databases">
        <title>Genome assembly of Danube salmon.</title>
        <authorList>
            <person name="Macqueen D.J."/>
            <person name="Gundappa M.K."/>
        </authorList>
    </citation>
    <scope>NUCLEOTIDE SEQUENCE [LARGE SCALE GENOMIC DNA]</scope>
</reference>
<sequence>MYIFWTAIPFRRFYSEEPELIPLELRRPPPFKPPPDGGWGWVIVLSSFLYNVLVLGYHNSFGVYLISLLKEFGETSSKTAWVGSISYGFIMVCGPLSGKLTVRYGAREISILGSLIIMISTVCSSYAPNLGTLFFTHGFLTGVGSSFAFTPGMIMVSQYFTTKRSLATGIVMSGGAAGALVQTRLHLFLIDVLGWRQSLRVFSGLMIICVITGFTYLPLNPKGYTRSVVDNLKNSPLKKFVVDLGLWKDKVFLIWVAANGLCKFGFFIPYVHLVKHAIQLGIPVHSATNIMLFLGLTSMISRIIFGRICDSERINRLYINQASVFGVGLLYILIPLLHSYGSLVAFGLFLGIADAGNYILLPVLTFDLMGAEKMPVAWGFMLTVNAVSCLGPPFAGWVNDMTGSYNLGFVVAGALNVAACFVLALIPIAKSSTRQTCKSIMNVTIDHSTQEITQWADNLPPITEEEPPVSKYVNYFSTTTFRSPEITESRPEVYRGDDAETAGPAVVTGL</sequence>
<name>A0A4W5JW10_9TELE</name>
<feature type="transmembrane region" description="Helical" evidence="3">
    <location>
        <begin position="166"/>
        <end position="189"/>
    </location>
</feature>
<dbReference type="GeneTree" id="ENSGT00940000168209"/>
<dbReference type="Pfam" id="PF07690">
    <property type="entry name" value="MFS_1"/>
    <property type="match status" value="1"/>
</dbReference>
<feature type="transmembrane region" description="Helical" evidence="3">
    <location>
        <begin position="109"/>
        <end position="127"/>
    </location>
</feature>
<feature type="compositionally biased region" description="Basic and acidic residues" evidence="2">
    <location>
        <begin position="487"/>
        <end position="498"/>
    </location>
</feature>
<dbReference type="AlphaFoldDB" id="A0A4W5JW10"/>
<dbReference type="InterPro" id="IPR050327">
    <property type="entry name" value="Proton-linked_MCT"/>
</dbReference>
<organism evidence="5 6">
    <name type="scientific">Hucho hucho</name>
    <name type="common">huchen</name>
    <dbReference type="NCBI Taxonomy" id="62062"/>
    <lineage>
        <taxon>Eukaryota</taxon>
        <taxon>Metazoa</taxon>
        <taxon>Chordata</taxon>
        <taxon>Craniata</taxon>
        <taxon>Vertebrata</taxon>
        <taxon>Euteleostomi</taxon>
        <taxon>Actinopterygii</taxon>
        <taxon>Neopterygii</taxon>
        <taxon>Teleostei</taxon>
        <taxon>Protacanthopterygii</taxon>
        <taxon>Salmoniformes</taxon>
        <taxon>Salmonidae</taxon>
        <taxon>Salmoninae</taxon>
        <taxon>Hucho</taxon>
    </lineage>
</organism>